<keyword evidence="3" id="KW-1133">Transmembrane helix</keyword>
<gene>
    <name evidence="4" type="ORF">H6X83_10515</name>
</gene>
<dbReference type="KEGG" id="caml:H6X83_10515"/>
<dbReference type="NCBIfam" id="TIGR00762">
    <property type="entry name" value="DegV"/>
    <property type="match status" value="1"/>
</dbReference>
<reference evidence="4 5" key="1">
    <citation type="submission" date="2020-08" db="EMBL/GenBank/DDBJ databases">
        <authorList>
            <person name="Ren C."/>
            <person name="Gu Y."/>
            <person name="Xu Y."/>
        </authorList>
    </citation>
    <scope>NUCLEOTIDE SEQUENCE [LARGE SCALE GENOMIC DNA]</scope>
    <source>
        <strain evidence="4 5">LBM18003</strain>
    </source>
</reference>
<keyword evidence="2" id="KW-0446">Lipid-binding</keyword>
<dbReference type="PANTHER" id="PTHR33434:SF3">
    <property type="entry name" value="DEGV DOMAIN-CONTAINING PROTEIN YITS"/>
    <property type="match status" value="1"/>
</dbReference>
<evidence type="ECO:0000313" key="5">
    <source>
        <dbReference type="Proteomes" id="UP000516046"/>
    </source>
</evidence>
<dbReference type="Proteomes" id="UP000516046">
    <property type="component" value="Chromosome"/>
</dbReference>
<accession>A0A7G9WFA7</accession>
<dbReference type="PROSITE" id="PS51482">
    <property type="entry name" value="DEGV"/>
    <property type="match status" value="1"/>
</dbReference>
<evidence type="ECO:0000313" key="4">
    <source>
        <dbReference type="EMBL" id="QNO17369.1"/>
    </source>
</evidence>
<dbReference type="PANTHER" id="PTHR33434">
    <property type="entry name" value="DEGV DOMAIN-CONTAINING PROTEIN DR_1986-RELATED"/>
    <property type="match status" value="1"/>
</dbReference>
<dbReference type="InterPro" id="IPR003797">
    <property type="entry name" value="DegV"/>
</dbReference>
<dbReference type="Gene3D" id="3.40.50.10170">
    <property type="match status" value="1"/>
</dbReference>
<keyword evidence="3" id="KW-0472">Membrane</keyword>
<sequence>MENYCLLTDAPADLSLPLAQELGIEIIPMPLDIDGKPYLFTCFDETLRVSDFYNQLRDGKFAHTSQINETIYMDRFKKHLEQGEDILYLCFSSGLSSTYSAACLCVERLSAEYPQRRIVCIDTLCASSGEGLLAYTAAKKKQAGASLDDIKDWVLSMRDHVCHCFKVEDLDHLRRGGRISATTAVVGSALQIKPILVVDHEGKLQNIAKMRGRKRAMEFQLSALERNLLPGSENDTLTIGHGDCEEDAKVLAEVIKQRCPQIKNVIILPVGAIIGAHVGPGMITVNFYGKDKMCN</sequence>
<dbReference type="RefSeq" id="WP_212506438.1">
    <property type="nucleotide sequence ID" value="NZ_CP060696.1"/>
</dbReference>
<dbReference type="Pfam" id="PF02645">
    <property type="entry name" value="DegV"/>
    <property type="match status" value="1"/>
</dbReference>
<keyword evidence="3" id="KW-0812">Transmembrane</keyword>
<keyword evidence="5" id="KW-1185">Reference proteome</keyword>
<evidence type="ECO:0000256" key="1">
    <source>
        <dbReference type="ARBA" id="ARBA00003238"/>
    </source>
</evidence>
<protein>
    <submittedName>
        <fullName evidence="4">DegV family protein</fullName>
    </submittedName>
</protein>
<proteinExistence type="predicted"/>
<dbReference type="EMBL" id="CP060696">
    <property type="protein sequence ID" value="QNO17369.1"/>
    <property type="molecule type" value="Genomic_DNA"/>
</dbReference>
<name>A0A7G9WFA7_9FIRM</name>
<dbReference type="AlphaFoldDB" id="A0A7G9WFA7"/>
<dbReference type="InterPro" id="IPR050270">
    <property type="entry name" value="DegV_domain_contain"/>
</dbReference>
<feature type="transmembrane region" description="Helical" evidence="3">
    <location>
        <begin position="266"/>
        <end position="289"/>
    </location>
</feature>
<dbReference type="Gene3D" id="3.30.1180.10">
    <property type="match status" value="1"/>
</dbReference>
<dbReference type="SUPFAM" id="SSF82549">
    <property type="entry name" value="DAK1/DegV-like"/>
    <property type="match status" value="1"/>
</dbReference>
<dbReference type="InterPro" id="IPR043168">
    <property type="entry name" value="DegV_C"/>
</dbReference>
<evidence type="ECO:0000256" key="3">
    <source>
        <dbReference type="SAM" id="Phobius"/>
    </source>
</evidence>
<dbReference type="GO" id="GO:0008289">
    <property type="term" value="F:lipid binding"/>
    <property type="evidence" value="ECO:0007669"/>
    <property type="project" value="UniProtKB-KW"/>
</dbReference>
<organism evidence="4 5">
    <name type="scientific">Caproicibacterium amylolyticum</name>
    <dbReference type="NCBI Taxonomy" id="2766537"/>
    <lineage>
        <taxon>Bacteria</taxon>
        <taxon>Bacillati</taxon>
        <taxon>Bacillota</taxon>
        <taxon>Clostridia</taxon>
        <taxon>Eubacteriales</taxon>
        <taxon>Oscillospiraceae</taxon>
        <taxon>Caproicibacterium</taxon>
    </lineage>
</organism>
<comment type="function">
    <text evidence="1">May bind long-chain fatty acids, such as palmitate, and may play a role in lipid transport or fatty acid metabolism.</text>
</comment>
<evidence type="ECO:0000256" key="2">
    <source>
        <dbReference type="ARBA" id="ARBA00023121"/>
    </source>
</evidence>